<evidence type="ECO:0000313" key="2">
    <source>
        <dbReference type="EMBL" id="USI74940.1"/>
    </source>
</evidence>
<name>A0ABY4XDD4_9SPHN</name>
<sequence length="110" mass="11978">MNQVAYQEPTGIPTAELVIERRGAERAPVQVSASVETGDGIAFAASLRNLSPSGFRARCPIMLKRGDRVFVRLAGTRRRRPAKVMWTEAQEIGCRFAVPLTPALLLAQSA</sequence>
<organism evidence="2 3">
    <name type="scientific">Sphingomonas morindae</name>
    <dbReference type="NCBI Taxonomy" id="1541170"/>
    <lineage>
        <taxon>Bacteria</taxon>
        <taxon>Pseudomonadati</taxon>
        <taxon>Pseudomonadota</taxon>
        <taxon>Alphaproteobacteria</taxon>
        <taxon>Sphingomonadales</taxon>
        <taxon>Sphingomonadaceae</taxon>
        <taxon>Sphingomonas</taxon>
    </lineage>
</organism>
<dbReference type="Proteomes" id="UP001056937">
    <property type="component" value="Chromosome 2"/>
</dbReference>
<reference evidence="2" key="1">
    <citation type="journal article" date="2022" name="Toxins">
        <title>Genomic Analysis of Sphingopyxis sp. USTB-05 for Biodegrading Cyanobacterial Hepatotoxins.</title>
        <authorList>
            <person name="Liu C."/>
            <person name="Xu Q."/>
            <person name="Zhao Z."/>
            <person name="Zhang H."/>
            <person name="Liu X."/>
            <person name="Yin C."/>
            <person name="Liu Y."/>
            <person name="Yan H."/>
        </authorList>
    </citation>
    <scope>NUCLEOTIDE SEQUENCE</scope>
    <source>
        <strain evidence="2">NBD5</strain>
    </source>
</reference>
<evidence type="ECO:0000259" key="1">
    <source>
        <dbReference type="Pfam" id="PF07238"/>
    </source>
</evidence>
<dbReference type="RefSeq" id="WP_252168754.1">
    <property type="nucleotide sequence ID" value="NZ_CP084931.1"/>
</dbReference>
<dbReference type="Pfam" id="PF07238">
    <property type="entry name" value="PilZ"/>
    <property type="match status" value="1"/>
</dbReference>
<dbReference type="Gene3D" id="2.40.10.220">
    <property type="entry name" value="predicted glycosyltransferase like domains"/>
    <property type="match status" value="1"/>
</dbReference>
<evidence type="ECO:0000313" key="3">
    <source>
        <dbReference type="Proteomes" id="UP001056937"/>
    </source>
</evidence>
<proteinExistence type="predicted"/>
<accession>A0ABY4XDD4</accession>
<dbReference type="EMBL" id="CP084931">
    <property type="protein sequence ID" value="USI74940.1"/>
    <property type="molecule type" value="Genomic_DNA"/>
</dbReference>
<dbReference type="SUPFAM" id="SSF141371">
    <property type="entry name" value="PilZ domain-like"/>
    <property type="match status" value="1"/>
</dbReference>
<keyword evidence="3" id="KW-1185">Reference proteome</keyword>
<dbReference type="InterPro" id="IPR009875">
    <property type="entry name" value="PilZ_domain"/>
</dbReference>
<protein>
    <submittedName>
        <fullName evidence="2">PilZ domain-containing protein</fullName>
    </submittedName>
</protein>
<feature type="domain" description="PilZ" evidence="1">
    <location>
        <begin position="20"/>
        <end position="103"/>
    </location>
</feature>
<gene>
    <name evidence="2" type="ORF">LHA26_17370</name>
</gene>